<accession>A0A550BV83</accession>
<dbReference type="SMART" id="SM00220">
    <property type="entry name" value="S_TKc"/>
    <property type="match status" value="1"/>
</dbReference>
<evidence type="ECO:0000259" key="2">
    <source>
        <dbReference type="SMART" id="SM00220"/>
    </source>
</evidence>
<keyword evidence="4" id="KW-1185">Reference proteome</keyword>
<feature type="compositionally biased region" description="Basic and acidic residues" evidence="1">
    <location>
        <begin position="680"/>
        <end position="690"/>
    </location>
</feature>
<dbReference type="GO" id="GO:0004672">
    <property type="term" value="F:protein kinase activity"/>
    <property type="evidence" value="ECO:0007669"/>
    <property type="project" value="InterPro"/>
</dbReference>
<comment type="caution">
    <text evidence="3">The sequence shown here is derived from an EMBL/GenBank/DDBJ whole genome shotgun (WGS) entry which is preliminary data.</text>
</comment>
<dbReference type="PANTHER" id="PTHR38248:SF2">
    <property type="entry name" value="FUNK1 11"/>
    <property type="match status" value="1"/>
</dbReference>
<reference evidence="3 4" key="1">
    <citation type="journal article" date="2019" name="New Phytol.">
        <title>Comparative genomics reveals unique wood-decay strategies and fruiting body development in the Schizophyllaceae.</title>
        <authorList>
            <person name="Almasi E."/>
            <person name="Sahu N."/>
            <person name="Krizsan K."/>
            <person name="Balint B."/>
            <person name="Kovacs G.M."/>
            <person name="Kiss B."/>
            <person name="Cseklye J."/>
            <person name="Drula E."/>
            <person name="Henrissat B."/>
            <person name="Nagy I."/>
            <person name="Chovatia M."/>
            <person name="Adam C."/>
            <person name="LaButti K."/>
            <person name="Lipzen A."/>
            <person name="Riley R."/>
            <person name="Grigoriev I.V."/>
            <person name="Nagy L.G."/>
        </authorList>
    </citation>
    <scope>NUCLEOTIDE SEQUENCE [LARGE SCALE GENOMIC DNA]</scope>
    <source>
        <strain evidence="3 4">NL-1724</strain>
    </source>
</reference>
<dbReference type="Pfam" id="PF17667">
    <property type="entry name" value="Pkinase_fungal"/>
    <property type="match status" value="1"/>
</dbReference>
<evidence type="ECO:0000313" key="3">
    <source>
        <dbReference type="EMBL" id="TRM56469.1"/>
    </source>
</evidence>
<dbReference type="InterPro" id="IPR011009">
    <property type="entry name" value="Kinase-like_dom_sf"/>
</dbReference>
<evidence type="ECO:0000313" key="4">
    <source>
        <dbReference type="Proteomes" id="UP000320762"/>
    </source>
</evidence>
<name>A0A550BV83_9AGAR</name>
<evidence type="ECO:0000256" key="1">
    <source>
        <dbReference type="SAM" id="MobiDB-lite"/>
    </source>
</evidence>
<sequence>MDGDSVDNIVHTSEAIPMVAKALYPDEKFATTPKNMMCALDETLYSIDRHKWVRYPEPSDGDQQESAMAAYLNEFTRACWIFHTGKGRPLPEHVLRWTVTNSARTALNGEVVQALGIALVDARVTALQWTDVLCDIQIVSHVDRMPEAVRRLISGAANVFSSQEDRMYHTGIAFAGDTFQFVYFDRAGCIMSGILDTHADCIFLARVLMGLTILDSSYCGKDTSVVSRDGHRFVIVGGQEYQIAETLSISRDIRGRGTVCWRCRRPGSEMDFVIKNIWADVRQHPSEGDFLRKASNIHGISQLVCEEVIPWPGGELRTTFWLRDYLEGEMRYDIADRIPHLEQRRLVLEPYGRPLEEFASKDELLFAIRDAICAHQILYERENVLHCDISDNNIVLCEQAGASRRQGLLIDLDCAALVEMKKEYRLGPIGRKAGTLPFMACDILQHPRHAAHALWHDLESFLYVLMLTCASYAGPSNMPRKDLNVRTSLIGPWFIGDGDYKARIMYSYDDPAFRNFVDEVFHPYFDDLKGLVCELRTVIMREWNTRPTHTAVLDVFDRHIGALHSASKDVSAAPEAADGVDAVDEHQPHRGAKRKRRDAHEPLPAESSGGDARTIPSPARRRAGASSDSHTSDDSERTLVNSRQASEKTKGASDAPSFPMWEREPLTGRLVRSSKRRKVDHVDETGNSDR</sequence>
<dbReference type="AlphaFoldDB" id="A0A550BV83"/>
<dbReference type="InterPro" id="IPR040976">
    <property type="entry name" value="Pkinase_fungal"/>
</dbReference>
<protein>
    <recommendedName>
        <fullName evidence="2">Protein kinase domain-containing protein</fullName>
    </recommendedName>
</protein>
<dbReference type="SUPFAM" id="SSF56112">
    <property type="entry name" value="Protein kinase-like (PK-like)"/>
    <property type="match status" value="1"/>
</dbReference>
<dbReference type="GO" id="GO:0005524">
    <property type="term" value="F:ATP binding"/>
    <property type="evidence" value="ECO:0007669"/>
    <property type="project" value="InterPro"/>
</dbReference>
<dbReference type="EMBL" id="VDMD01000069">
    <property type="protein sequence ID" value="TRM56469.1"/>
    <property type="molecule type" value="Genomic_DNA"/>
</dbReference>
<dbReference type="InterPro" id="IPR000719">
    <property type="entry name" value="Prot_kinase_dom"/>
</dbReference>
<proteinExistence type="predicted"/>
<dbReference type="Proteomes" id="UP000320762">
    <property type="component" value="Unassembled WGS sequence"/>
</dbReference>
<organism evidence="3 4">
    <name type="scientific">Schizophyllum amplum</name>
    <dbReference type="NCBI Taxonomy" id="97359"/>
    <lineage>
        <taxon>Eukaryota</taxon>
        <taxon>Fungi</taxon>
        <taxon>Dikarya</taxon>
        <taxon>Basidiomycota</taxon>
        <taxon>Agaricomycotina</taxon>
        <taxon>Agaricomycetes</taxon>
        <taxon>Agaricomycetidae</taxon>
        <taxon>Agaricales</taxon>
        <taxon>Schizophyllaceae</taxon>
        <taxon>Schizophyllum</taxon>
    </lineage>
</organism>
<feature type="domain" description="Protein kinase" evidence="2">
    <location>
        <begin position="241"/>
        <end position="525"/>
    </location>
</feature>
<dbReference type="OrthoDB" id="5584477at2759"/>
<dbReference type="PANTHER" id="PTHR38248">
    <property type="entry name" value="FUNK1 6"/>
    <property type="match status" value="1"/>
</dbReference>
<gene>
    <name evidence="3" type="ORF">BD626DRAFT_575698</name>
</gene>
<feature type="region of interest" description="Disordered" evidence="1">
    <location>
        <begin position="567"/>
        <end position="690"/>
    </location>
</feature>
<dbReference type="Gene3D" id="1.10.510.10">
    <property type="entry name" value="Transferase(Phosphotransferase) domain 1"/>
    <property type="match status" value="1"/>
</dbReference>